<dbReference type="PANTHER" id="PTHR11629">
    <property type="entry name" value="VACUOLAR PROTON ATPASES"/>
    <property type="match status" value="1"/>
</dbReference>
<evidence type="ECO:0000313" key="11">
    <source>
        <dbReference type="EMBL" id="KJA21082.1"/>
    </source>
</evidence>
<dbReference type="GO" id="GO:0046961">
    <property type="term" value="F:proton-transporting ATPase activity, rotational mechanism"/>
    <property type="evidence" value="ECO:0007669"/>
    <property type="project" value="InterPro"/>
</dbReference>
<dbReference type="OMA" id="FYLWFFL"/>
<feature type="coiled-coil region" evidence="10">
    <location>
        <begin position="105"/>
        <end position="132"/>
    </location>
</feature>
<dbReference type="OrthoDB" id="10264220at2759"/>
<dbReference type="PIRSF" id="PIRSF001293">
    <property type="entry name" value="ATP6V0A1"/>
    <property type="match status" value="1"/>
</dbReference>
<organism evidence="11 12">
    <name type="scientific">Hypholoma sublateritium (strain FD-334 SS-4)</name>
    <dbReference type="NCBI Taxonomy" id="945553"/>
    <lineage>
        <taxon>Eukaryota</taxon>
        <taxon>Fungi</taxon>
        <taxon>Dikarya</taxon>
        <taxon>Basidiomycota</taxon>
        <taxon>Agaricomycotina</taxon>
        <taxon>Agaricomycetes</taxon>
        <taxon>Agaricomycetidae</taxon>
        <taxon>Agaricales</taxon>
        <taxon>Agaricineae</taxon>
        <taxon>Strophariaceae</taxon>
        <taxon>Hypholoma</taxon>
    </lineage>
</organism>
<comment type="subcellular location">
    <subcellularLocation>
        <location evidence="1">Membrane</location>
        <topology evidence="1">Multi-pass membrane protein</topology>
    </subcellularLocation>
</comment>
<keyword evidence="3 9" id="KW-0813">Transport</keyword>
<dbReference type="Proteomes" id="UP000054270">
    <property type="component" value="Unassembled WGS sequence"/>
</dbReference>
<sequence>MGDQYPSLLRSEEMSLVQLFVPTEVAHDTVAELGELGDMQFKDLNPSVNPFQRSFVGEIRRVDEMGRRVRFFSTQIAKEKDVVPIRPLHESAPLVTVGPRAAQTIDELDTTLAEHEQRLTRMNESYEKLSDNTRELIEAQYVLRETAVFFDQAKGHQSDIRSSFDDSNTPLLQDDHEAGFRPSSGVQFDLEFVAGTIERSRFPTFERVLWRVLRGNLFMNHTDIPEPFVDPVTSAEVRKNVFIIFAHGEALLAKIRKVAESMGATLYPIDANAERRSDSLREVTNRLEDLQTVLYNTGLNRRSELVKIGEHLRSWQDVVRKEKLIYETLNLFNYDVRRKTLIAEGWVPTRDITTIQLALRSATEGSGTSVPPILHELTTHKTPPTFHRTNKFTEGFQTIMDSYGTAAYQEVNPGLFAIVTFPFLFAVMFGDIGHGSIIFFGALYMILAERKLAKADLGEIIGQFFFGRYIILMMGLFSMYTGLMYNDIFSKSLRIWDSAWTTTDINGTISTTLADHRYPFGLDPGWHGADNALVFSNSYKMKMSIVLGVIHMTFALCLQVPNHFKFKRYSDLYTNFIPQIIFLQSIFGYLVICILYKWSIDWSKATTQPPSLLNMLISMFLQPGTIEPALQLYRGQGTIQVVLLLLAAVCVPWLLIAKPYLVWKETQRPAGYISIGHGEASGDMHTFTSGVSPEDEEEGNGQSMLQAAEEEEGEHHDFGEVVIHQVIHTIEFCLGCISHTASYLRLWALSLAHAQLSEVLWTMTLEDYLNPTSILGWIALLIMSGFWLTCTIGILCVMEGLSAFLHALRLHWVEANSKHFEGGGHAFTPLSFANAEVKE</sequence>
<comment type="function">
    <text evidence="9">Essential component of the vacuolar proton pump (V-ATPase), a multimeric enzyme that catalyzes the translocation of protons across the membranes. Required for assembly and activity of the V-ATPase.</text>
</comment>
<keyword evidence="7 9" id="KW-0406">Ion transport</keyword>
<dbReference type="GO" id="GO:0051117">
    <property type="term" value="F:ATPase binding"/>
    <property type="evidence" value="ECO:0007669"/>
    <property type="project" value="TreeGrafter"/>
</dbReference>
<feature type="transmembrane region" description="Helical" evidence="9">
    <location>
        <begin position="460"/>
        <end position="483"/>
    </location>
</feature>
<feature type="transmembrane region" description="Helical" evidence="9">
    <location>
        <begin position="543"/>
        <end position="564"/>
    </location>
</feature>
<dbReference type="Pfam" id="PF01496">
    <property type="entry name" value="V_ATPase_I"/>
    <property type="match status" value="1"/>
</dbReference>
<evidence type="ECO:0000256" key="7">
    <source>
        <dbReference type="ARBA" id="ARBA00023065"/>
    </source>
</evidence>
<evidence type="ECO:0000313" key="12">
    <source>
        <dbReference type="Proteomes" id="UP000054270"/>
    </source>
</evidence>
<dbReference type="GO" id="GO:0000329">
    <property type="term" value="C:fungal-type vacuole membrane"/>
    <property type="evidence" value="ECO:0007669"/>
    <property type="project" value="TreeGrafter"/>
</dbReference>
<feature type="transmembrane region" description="Helical" evidence="9">
    <location>
        <begin position="415"/>
        <end position="448"/>
    </location>
</feature>
<feature type="transmembrane region" description="Helical" evidence="9">
    <location>
        <begin position="774"/>
        <end position="798"/>
    </location>
</feature>
<evidence type="ECO:0000256" key="1">
    <source>
        <dbReference type="ARBA" id="ARBA00004141"/>
    </source>
</evidence>
<keyword evidence="8 9" id="KW-0472">Membrane</keyword>
<evidence type="ECO:0000256" key="10">
    <source>
        <dbReference type="SAM" id="Coils"/>
    </source>
</evidence>
<dbReference type="EMBL" id="KN817561">
    <property type="protein sequence ID" value="KJA21082.1"/>
    <property type="molecule type" value="Genomic_DNA"/>
</dbReference>
<evidence type="ECO:0000256" key="5">
    <source>
        <dbReference type="ARBA" id="ARBA00022781"/>
    </source>
</evidence>
<evidence type="ECO:0000256" key="2">
    <source>
        <dbReference type="ARBA" id="ARBA00009904"/>
    </source>
</evidence>
<feature type="transmembrane region" description="Helical" evidence="9">
    <location>
        <begin position="576"/>
        <end position="599"/>
    </location>
</feature>
<dbReference type="InterPro" id="IPR002490">
    <property type="entry name" value="V-ATPase_116kDa_su"/>
</dbReference>
<dbReference type="STRING" id="945553.A0A0D2L2V7"/>
<dbReference type="GO" id="GO:0007035">
    <property type="term" value="P:vacuolar acidification"/>
    <property type="evidence" value="ECO:0007669"/>
    <property type="project" value="TreeGrafter"/>
</dbReference>
<evidence type="ECO:0000256" key="4">
    <source>
        <dbReference type="ARBA" id="ARBA00022692"/>
    </source>
</evidence>
<reference evidence="12" key="1">
    <citation type="submission" date="2014-04" db="EMBL/GenBank/DDBJ databases">
        <title>Evolutionary Origins and Diversification of the Mycorrhizal Mutualists.</title>
        <authorList>
            <consortium name="DOE Joint Genome Institute"/>
            <consortium name="Mycorrhizal Genomics Consortium"/>
            <person name="Kohler A."/>
            <person name="Kuo A."/>
            <person name="Nagy L.G."/>
            <person name="Floudas D."/>
            <person name="Copeland A."/>
            <person name="Barry K.W."/>
            <person name="Cichocki N."/>
            <person name="Veneault-Fourrey C."/>
            <person name="LaButti K."/>
            <person name="Lindquist E.A."/>
            <person name="Lipzen A."/>
            <person name="Lundell T."/>
            <person name="Morin E."/>
            <person name="Murat C."/>
            <person name="Riley R."/>
            <person name="Ohm R."/>
            <person name="Sun H."/>
            <person name="Tunlid A."/>
            <person name="Henrissat B."/>
            <person name="Grigoriev I.V."/>
            <person name="Hibbett D.S."/>
            <person name="Martin F."/>
        </authorList>
    </citation>
    <scope>NUCLEOTIDE SEQUENCE [LARGE SCALE GENOMIC DNA]</scope>
    <source>
        <strain evidence="12">FD-334 SS-4</strain>
    </source>
</reference>
<dbReference type="AlphaFoldDB" id="A0A0D2L2V7"/>
<protein>
    <recommendedName>
        <fullName evidence="9">V-type proton ATPase subunit a</fullName>
    </recommendedName>
</protein>
<keyword evidence="10" id="KW-0175">Coiled coil</keyword>
<gene>
    <name evidence="11" type="ORF">HYPSUDRAFT_42458</name>
</gene>
<keyword evidence="5 9" id="KW-0375">Hydrogen ion transport</keyword>
<proteinExistence type="inferred from homology"/>
<keyword evidence="6 9" id="KW-1133">Transmembrane helix</keyword>
<evidence type="ECO:0000256" key="6">
    <source>
        <dbReference type="ARBA" id="ARBA00022989"/>
    </source>
</evidence>
<evidence type="ECO:0000256" key="9">
    <source>
        <dbReference type="RuleBase" id="RU361189"/>
    </source>
</evidence>
<feature type="transmembrane region" description="Helical" evidence="9">
    <location>
        <begin position="637"/>
        <end position="656"/>
    </location>
</feature>
<comment type="similarity">
    <text evidence="2 9">Belongs to the V-ATPase 116 kDa subunit family.</text>
</comment>
<dbReference type="GO" id="GO:0000220">
    <property type="term" value="C:vacuolar proton-transporting V-type ATPase, V0 domain"/>
    <property type="evidence" value="ECO:0007669"/>
    <property type="project" value="InterPro"/>
</dbReference>
<keyword evidence="4 9" id="KW-0812">Transmembrane</keyword>
<dbReference type="InterPro" id="IPR026028">
    <property type="entry name" value="V-type_ATPase_116kDa_su_euka"/>
</dbReference>
<keyword evidence="12" id="KW-1185">Reference proteome</keyword>
<accession>A0A0D2L2V7</accession>
<evidence type="ECO:0000256" key="3">
    <source>
        <dbReference type="ARBA" id="ARBA00022448"/>
    </source>
</evidence>
<dbReference type="PANTHER" id="PTHR11629:SF63">
    <property type="entry name" value="V-TYPE PROTON ATPASE SUBUNIT A"/>
    <property type="match status" value="1"/>
</dbReference>
<name>A0A0D2L2V7_HYPSF</name>
<evidence type="ECO:0000256" key="8">
    <source>
        <dbReference type="ARBA" id="ARBA00023136"/>
    </source>
</evidence>